<dbReference type="Pfam" id="PF11233">
    <property type="entry name" value="DUF3035"/>
    <property type="match status" value="1"/>
</dbReference>
<accession>A0A5S3PEA4</accession>
<evidence type="ECO:0000313" key="1">
    <source>
        <dbReference type="EMBL" id="TMM52348.1"/>
    </source>
</evidence>
<comment type="caution">
    <text evidence="1">The sequence shown here is derived from an EMBL/GenBank/DDBJ whole genome shotgun (WGS) entry which is preliminary data.</text>
</comment>
<dbReference type="PROSITE" id="PS51257">
    <property type="entry name" value="PROKAR_LIPOPROTEIN"/>
    <property type="match status" value="1"/>
</dbReference>
<sequence length="167" mass="17946">MRLIAALILIPLVVGGCANQGLRDLRNNSGGPDEFIVAPVGALEQPQDYATLPTPTPGQANRTDRYPLQEGIVAVGGNPAAASGPIPASDGALVQHASRLGVTPGIRQTLAESDADFRRRKARFTQFRIVNVDRYNQAYKRQALDPDFVADQWRARGADTPSYPPAD</sequence>
<organism evidence="1 2">
    <name type="scientific">Sulfitobacter sabulilitoris</name>
    <dbReference type="NCBI Taxonomy" id="2562655"/>
    <lineage>
        <taxon>Bacteria</taxon>
        <taxon>Pseudomonadati</taxon>
        <taxon>Pseudomonadota</taxon>
        <taxon>Alphaproteobacteria</taxon>
        <taxon>Rhodobacterales</taxon>
        <taxon>Roseobacteraceae</taxon>
        <taxon>Sulfitobacter</taxon>
    </lineage>
</organism>
<dbReference type="EMBL" id="VANS01000002">
    <property type="protein sequence ID" value="TMM52348.1"/>
    <property type="molecule type" value="Genomic_DNA"/>
</dbReference>
<dbReference type="OrthoDB" id="7876689at2"/>
<gene>
    <name evidence="1" type="ORF">FDT80_08650</name>
</gene>
<protein>
    <submittedName>
        <fullName evidence="1">DUF3035 domain-containing protein</fullName>
    </submittedName>
</protein>
<dbReference type="InterPro" id="IPR021395">
    <property type="entry name" value="DUF3035"/>
</dbReference>
<dbReference type="AlphaFoldDB" id="A0A5S3PEA4"/>
<reference evidence="1 2" key="1">
    <citation type="submission" date="2019-05" db="EMBL/GenBank/DDBJ databases">
        <title>Sulfitobacter sabulilitoris sp. nov., isolated from a marine sand.</title>
        <authorList>
            <person name="Yoon J.-H."/>
        </authorList>
    </citation>
    <scope>NUCLEOTIDE SEQUENCE [LARGE SCALE GENOMIC DNA]</scope>
    <source>
        <strain evidence="1 2">HSMS-29</strain>
    </source>
</reference>
<evidence type="ECO:0000313" key="2">
    <source>
        <dbReference type="Proteomes" id="UP000309550"/>
    </source>
</evidence>
<dbReference type="Proteomes" id="UP000309550">
    <property type="component" value="Unassembled WGS sequence"/>
</dbReference>
<proteinExistence type="predicted"/>
<keyword evidence="2" id="KW-1185">Reference proteome</keyword>
<name>A0A5S3PEA4_9RHOB</name>
<dbReference type="RefSeq" id="WP_138661889.1">
    <property type="nucleotide sequence ID" value="NZ_VANS01000002.1"/>
</dbReference>